<dbReference type="SUPFAM" id="SSF55486">
    <property type="entry name" value="Metalloproteases ('zincins'), catalytic domain"/>
    <property type="match status" value="1"/>
</dbReference>
<feature type="binding site" evidence="9">
    <location>
        <position position="237"/>
    </location>
    <ligand>
        <name>Zn(2+)</name>
        <dbReference type="ChEBI" id="CHEBI:29105"/>
        <label>2</label>
        <note>catalytic</note>
    </ligand>
</feature>
<evidence type="ECO:0000256" key="2">
    <source>
        <dbReference type="ARBA" id="ARBA00022670"/>
    </source>
</evidence>
<dbReference type="GO" id="GO:0030198">
    <property type="term" value="P:extracellular matrix organization"/>
    <property type="evidence" value="ECO:0007669"/>
    <property type="project" value="TreeGrafter"/>
</dbReference>
<dbReference type="SUPFAM" id="SSF47090">
    <property type="entry name" value="PGBD-like"/>
    <property type="match status" value="1"/>
</dbReference>
<keyword evidence="2" id="KW-0645">Protease</keyword>
<feature type="binding site" evidence="9">
    <location>
        <position position="175"/>
    </location>
    <ligand>
        <name>Ca(2+)</name>
        <dbReference type="ChEBI" id="CHEBI:29108"/>
        <label>3</label>
    </ligand>
</feature>
<keyword evidence="3 9" id="KW-0479">Metal-binding</keyword>
<keyword evidence="7" id="KW-0482">Metalloprotease</keyword>
<feature type="binding site" evidence="9">
    <location>
        <position position="168"/>
    </location>
    <ligand>
        <name>Zn(2+)</name>
        <dbReference type="ChEBI" id="CHEBI:29105"/>
        <label>1</label>
    </ligand>
</feature>
<feature type="binding site" evidence="9">
    <location>
        <position position="186"/>
    </location>
    <ligand>
        <name>Zn(2+)</name>
        <dbReference type="ChEBI" id="CHEBI:29105"/>
        <label>1</label>
    </ligand>
</feature>
<dbReference type="InterPro" id="IPR001818">
    <property type="entry name" value="Pept_M10_metallopeptidase"/>
</dbReference>
<dbReference type="InterPro" id="IPR036365">
    <property type="entry name" value="PGBD-like_sf"/>
</dbReference>
<evidence type="ECO:0000313" key="12">
    <source>
        <dbReference type="WBParaSite" id="SMUV_0000244001-mRNA-1"/>
    </source>
</evidence>
<dbReference type="InterPro" id="IPR033739">
    <property type="entry name" value="M10A_MMP"/>
</dbReference>
<dbReference type="GO" id="GO:0030574">
    <property type="term" value="P:collagen catabolic process"/>
    <property type="evidence" value="ECO:0007669"/>
    <property type="project" value="TreeGrafter"/>
</dbReference>
<evidence type="ECO:0000256" key="5">
    <source>
        <dbReference type="ARBA" id="ARBA00022801"/>
    </source>
</evidence>
<feature type="binding site" evidence="9">
    <location>
        <position position="231"/>
    </location>
    <ligand>
        <name>Zn(2+)</name>
        <dbReference type="ChEBI" id="CHEBI:29105"/>
        <label>2</label>
        <note>catalytic</note>
    </ligand>
</feature>
<organism evidence="11 12">
    <name type="scientific">Syphacia muris</name>
    <dbReference type="NCBI Taxonomy" id="451379"/>
    <lineage>
        <taxon>Eukaryota</taxon>
        <taxon>Metazoa</taxon>
        <taxon>Ecdysozoa</taxon>
        <taxon>Nematoda</taxon>
        <taxon>Chromadorea</taxon>
        <taxon>Rhabditida</taxon>
        <taxon>Spirurina</taxon>
        <taxon>Oxyuridomorpha</taxon>
        <taxon>Oxyuroidea</taxon>
        <taxon>Oxyuridae</taxon>
        <taxon>Syphacia</taxon>
    </lineage>
</organism>
<evidence type="ECO:0000256" key="9">
    <source>
        <dbReference type="PIRSR" id="PIRSR621190-2"/>
    </source>
</evidence>
<evidence type="ECO:0000256" key="7">
    <source>
        <dbReference type="ARBA" id="ARBA00023049"/>
    </source>
</evidence>
<dbReference type="PANTHER" id="PTHR10201:SF291">
    <property type="entry name" value="MATRIX METALLOPROTEINASE 1, ISOFORM C-RELATED"/>
    <property type="match status" value="1"/>
</dbReference>
<dbReference type="Gene3D" id="3.40.390.10">
    <property type="entry name" value="Collagenase (Catalytic Domain)"/>
    <property type="match status" value="1"/>
</dbReference>
<proteinExistence type="inferred from homology"/>
<evidence type="ECO:0000256" key="4">
    <source>
        <dbReference type="ARBA" id="ARBA00022729"/>
    </source>
</evidence>
<dbReference type="InterPro" id="IPR006026">
    <property type="entry name" value="Peptidase_Metallo"/>
</dbReference>
<feature type="binding site" evidence="9">
    <location>
        <position position="227"/>
    </location>
    <ligand>
        <name>Zn(2+)</name>
        <dbReference type="ChEBI" id="CHEBI:29105"/>
        <label>2</label>
        <note>catalytic</note>
    </ligand>
</feature>
<feature type="binding site" evidence="9">
    <location>
        <position position="207"/>
    </location>
    <ligand>
        <name>Ca(2+)</name>
        <dbReference type="ChEBI" id="CHEBI:29108"/>
        <label>1</label>
    </ligand>
</feature>
<dbReference type="GO" id="GO:0008270">
    <property type="term" value="F:zinc ion binding"/>
    <property type="evidence" value="ECO:0007669"/>
    <property type="project" value="InterPro"/>
</dbReference>
<feature type="active site" evidence="8">
    <location>
        <position position="228"/>
    </location>
</feature>
<feature type="binding site" evidence="9">
    <location>
        <position position="176"/>
    </location>
    <ligand>
        <name>Ca(2+)</name>
        <dbReference type="ChEBI" id="CHEBI:29108"/>
        <label>3</label>
    </ligand>
</feature>
<evidence type="ECO:0000256" key="8">
    <source>
        <dbReference type="PIRSR" id="PIRSR621190-1"/>
    </source>
</evidence>
<feature type="binding site" evidence="9">
    <location>
        <position position="245"/>
    </location>
    <ligand>
        <name>Zn(2+)</name>
        <dbReference type="ChEBI" id="CHEBI:29105"/>
        <label>2</label>
        <note>catalytic</note>
    </ligand>
</feature>
<dbReference type="AlphaFoldDB" id="A0A0N5AE06"/>
<dbReference type="STRING" id="451379.A0A0N5AE06"/>
<dbReference type="InterPro" id="IPR021190">
    <property type="entry name" value="Pept_M10A"/>
</dbReference>
<feature type="binding site" evidence="9">
    <location>
        <position position="200"/>
    </location>
    <ligand>
        <name>Ca(2+)</name>
        <dbReference type="ChEBI" id="CHEBI:29108"/>
        <label>2</label>
    </ligand>
</feature>
<dbReference type="GO" id="GO:0004222">
    <property type="term" value="F:metalloendopeptidase activity"/>
    <property type="evidence" value="ECO:0007669"/>
    <property type="project" value="InterPro"/>
</dbReference>
<dbReference type="Pfam" id="PF00413">
    <property type="entry name" value="Peptidase_M10"/>
    <property type="match status" value="1"/>
</dbReference>
<feature type="binding site" evidence="9">
    <location>
        <position position="205"/>
    </location>
    <ligand>
        <name>Ca(2+)</name>
        <dbReference type="ChEBI" id="CHEBI:29108"/>
        <label>1</label>
    </ligand>
</feature>
<dbReference type="PANTHER" id="PTHR10201">
    <property type="entry name" value="MATRIX METALLOPROTEINASE"/>
    <property type="match status" value="1"/>
</dbReference>
<dbReference type="SMART" id="SM00235">
    <property type="entry name" value="ZnMc"/>
    <property type="match status" value="1"/>
</dbReference>
<feature type="domain" description="Peptidase metallopeptidase" evidence="10">
    <location>
        <begin position="91"/>
        <end position="273"/>
    </location>
</feature>
<keyword evidence="4" id="KW-0732">Signal</keyword>
<dbReference type="Proteomes" id="UP000046393">
    <property type="component" value="Unplaced"/>
</dbReference>
<dbReference type="CDD" id="cd04278">
    <property type="entry name" value="ZnMc_MMP"/>
    <property type="match status" value="1"/>
</dbReference>
<evidence type="ECO:0000313" key="11">
    <source>
        <dbReference type="Proteomes" id="UP000046393"/>
    </source>
</evidence>
<protein>
    <submittedName>
        <fullName evidence="12">ZnMc domain-containing protein</fullName>
    </submittedName>
</protein>
<evidence type="ECO:0000259" key="10">
    <source>
        <dbReference type="SMART" id="SM00235"/>
    </source>
</evidence>
<feature type="binding site" evidence="9">
    <location>
        <position position="158"/>
    </location>
    <ligand>
        <name>Ca(2+)</name>
        <dbReference type="ChEBI" id="CHEBI:29108"/>
        <label>2</label>
    </ligand>
</feature>
<keyword evidence="6 9" id="KW-0862">Zinc</keyword>
<feature type="binding site" evidence="9">
    <location>
        <position position="207"/>
    </location>
    <ligand>
        <name>Ca(2+)</name>
        <dbReference type="ChEBI" id="CHEBI:29108"/>
        <label>3</label>
    </ligand>
</feature>
<dbReference type="GO" id="GO:0006508">
    <property type="term" value="P:proteolysis"/>
    <property type="evidence" value="ECO:0007669"/>
    <property type="project" value="UniProtKB-KW"/>
</dbReference>
<dbReference type="GO" id="GO:0031012">
    <property type="term" value="C:extracellular matrix"/>
    <property type="evidence" value="ECO:0007669"/>
    <property type="project" value="InterPro"/>
</dbReference>
<reference evidence="12" key="1">
    <citation type="submission" date="2017-02" db="UniProtKB">
        <authorList>
            <consortium name="WormBaseParasite"/>
        </authorList>
    </citation>
    <scope>IDENTIFICATION</scope>
</reference>
<name>A0A0N5AE06_9BILA</name>
<comment type="similarity">
    <text evidence="1">Belongs to the peptidase M10A family.</text>
</comment>
<feature type="binding site" evidence="9">
    <location>
        <position position="204"/>
    </location>
    <ligand>
        <name>Ca(2+)</name>
        <dbReference type="ChEBI" id="CHEBI:29108"/>
        <label>3</label>
    </ligand>
</feature>
<feature type="binding site" description="in inhibited form" evidence="9">
    <location>
        <position position="66"/>
    </location>
    <ligand>
        <name>Zn(2+)</name>
        <dbReference type="ChEBI" id="CHEBI:29105"/>
        <label>2</label>
        <note>catalytic</note>
    </ligand>
</feature>
<keyword evidence="9" id="KW-0106">Calcium</keyword>
<evidence type="ECO:0000256" key="3">
    <source>
        <dbReference type="ARBA" id="ARBA00022723"/>
    </source>
</evidence>
<evidence type="ECO:0000256" key="1">
    <source>
        <dbReference type="ARBA" id="ARBA00010370"/>
    </source>
</evidence>
<dbReference type="InterPro" id="IPR024079">
    <property type="entry name" value="MetalloPept_cat_dom_sf"/>
</dbReference>
<keyword evidence="11" id="KW-1185">Reference proteome</keyword>
<feature type="binding site" evidence="9">
    <location>
        <position position="202"/>
    </location>
    <ligand>
        <name>Zn(2+)</name>
        <dbReference type="ChEBI" id="CHEBI:29105"/>
        <label>1</label>
    </ligand>
</feature>
<dbReference type="PRINTS" id="PR00138">
    <property type="entry name" value="MATRIXIN"/>
</dbReference>
<comment type="cofactor">
    <cofactor evidence="9">
        <name>Zn(2+)</name>
        <dbReference type="ChEBI" id="CHEBI:29105"/>
    </cofactor>
    <text evidence="9">Binds 2 Zn(2+) ions per subunit.</text>
</comment>
<dbReference type="GO" id="GO:0005615">
    <property type="term" value="C:extracellular space"/>
    <property type="evidence" value="ECO:0007669"/>
    <property type="project" value="TreeGrafter"/>
</dbReference>
<evidence type="ECO:0000256" key="6">
    <source>
        <dbReference type="ARBA" id="ARBA00022833"/>
    </source>
</evidence>
<comment type="cofactor">
    <cofactor evidence="9">
        <name>Ca(2+)</name>
        <dbReference type="ChEBI" id="CHEBI:29108"/>
    </cofactor>
    <text evidence="9">Can bind about 5 Ca(2+) ions per subunit.</text>
</comment>
<sequence length="434" mass="50477">MYKDKGWDYNDKVDEKDFLVNYGFMYLEADDYIYHLALARYQRESGLKVSGKLDDATLFEMQKPRCNDDSMNRKGRWKRFGQQRRANNQDGYAKWELGPNNTLHLTWFVSRCTNKLTRKQVSDAVQMCFESWQKRSKIPSLASLNLTFEEVGSEEEADINILFAEGQHGDSHPFDGKAGANNILAHTFYPKYTVESLSGDIHLDDAEDWTVSENGFYGTKLENVLLHEIGHSLGLTHSFRKEAVMYPVYNDQPVNNMEFDIDDRCALNWIYMGPSNTCLFVWVTSEVLARQVNGDNPDIEKSYTGVENNLIDVEQRSDIQAVFRTKLRGASVPRCIKDNGVLEHVERLLRIKLYLNTPDSERYAKLCCKFLDGMYKVVTNAETEESNKNVKPISENDQADGNRMKRSSEIFYNFENDERFDEDFFERFFKFYFS</sequence>
<feature type="binding site" evidence="9">
    <location>
        <position position="170"/>
    </location>
    <ligand>
        <name>Zn(2+)</name>
        <dbReference type="ChEBI" id="CHEBI:29105"/>
        <label>1</label>
    </ligand>
</feature>
<accession>A0A0N5AE06</accession>
<dbReference type="WBParaSite" id="SMUV_0000244001-mRNA-1">
    <property type="protein sequence ID" value="SMUV_0000244001-mRNA-1"/>
    <property type="gene ID" value="SMUV_0000244001"/>
</dbReference>
<keyword evidence="5" id="KW-0378">Hydrolase</keyword>